<evidence type="ECO:0000313" key="2">
    <source>
        <dbReference type="Proteomes" id="UP001430953"/>
    </source>
</evidence>
<protein>
    <submittedName>
        <fullName evidence="1">Uncharacterized protein</fullName>
    </submittedName>
</protein>
<evidence type="ECO:0000313" key="1">
    <source>
        <dbReference type="EMBL" id="KAL0128444.1"/>
    </source>
</evidence>
<sequence>METDCRTSTKNSENSKIVIQLKLLPHLLPPKGRVYLKKQHWKPSIIECKDSLIVHITILGDITKIQENRRAAAANIGTTLQPYVIAVGPTLAKSNEFFLAVDTTIYKILSALEAIDICYKIYHVFDLEYPVESAHLWLLMQRELYHYSSDVDKLTPYVTETISDLRTLENTNA</sequence>
<dbReference type="Proteomes" id="UP001430953">
    <property type="component" value="Unassembled WGS sequence"/>
</dbReference>
<name>A0AAW2GN83_9HYME</name>
<organism evidence="1 2">
    <name type="scientific">Cardiocondyla obscurior</name>
    <dbReference type="NCBI Taxonomy" id="286306"/>
    <lineage>
        <taxon>Eukaryota</taxon>
        <taxon>Metazoa</taxon>
        <taxon>Ecdysozoa</taxon>
        <taxon>Arthropoda</taxon>
        <taxon>Hexapoda</taxon>
        <taxon>Insecta</taxon>
        <taxon>Pterygota</taxon>
        <taxon>Neoptera</taxon>
        <taxon>Endopterygota</taxon>
        <taxon>Hymenoptera</taxon>
        <taxon>Apocrita</taxon>
        <taxon>Aculeata</taxon>
        <taxon>Formicoidea</taxon>
        <taxon>Formicidae</taxon>
        <taxon>Myrmicinae</taxon>
        <taxon>Cardiocondyla</taxon>
    </lineage>
</organism>
<reference evidence="1 2" key="1">
    <citation type="submission" date="2023-03" db="EMBL/GenBank/DDBJ databases">
        <title>High recombination rates correlate with genetic variation in Cardiocondyla obscurior ants.</title>
        <authorList>
            <person name="Errbii M."/>
        </authorList>
    </citation>
    <scope>NUCLEOTIDE SEQUENCE [LARGE SCALE GENOMIC DNA]</scope>
    <source>
        <strain evidence="1">Alpha-2009</strain>
        <tissue evidence="1">Whole body</tissue>
    </source>
</reference>
<keyword evidence="2" id="KW-1185">Reference proteome</keyword>
<proteinExistence type="predicted"/>
<dbReference type="EMBL" id="JADYXP020000003">
    <property type="protein sequence ID" value="KAL0128444.1"/>
    <property type="molecule type" value="Genomic_DNA"/>
</dbReference>
<dbReference type="AlphaFoldDB" id="A0AAW2GN83"/>
<accession>A0AAW2GN83</accession>
<gene>
    <name evidence="1" type="ORF">PUN28_003613</name>
</gene>
<comment type="caution">
    <text evidence="1">The sequence shown here is derived from an EMBL/GenBank/DDBJ whole genome shotgun (WGS) entry which is preliminary data.</text>
</comment>